<dbReference type="GO" id="GO:0006122">
    <property type="term" value="P:mitochondrial electron transport, ubiquinol to cytochrome c"/>
    <property type="evidence" value="ECO:0007669"/>
    <property type="project" value="InterPro"/>
</dbReference>
<dbReference type="GO" id="GO:0005739">
    <property type="term" value="C:mitochondrion"/>
    <property type="evidence" value="ECO:0007669"/>
    <property type="project" value="GOC"/>
</dbReference>
<dbReference type="SUPFAM" id="SSF81514">
    <property type="entry name" value="Subunit X (non-heme 7 kDa protein) of cytochrome bc1 complex (Ubiquinol-cytochrome c reductase)"/>
    <property type="match status" value="1"/>
</dbReference>
<dbReference type="GO" id="GO:0045275">
    <property type="term" value="C:respiratory chain complex III"/>
    <property type="evidence" value="ECO:0007669"/>
    <property type="project" value="InterPro"/>
</dbReference>
<name>A0A803SV94_ANOCA</name>
<evidence type="ECO:0000313" key="2">
    <source>
        <dbReference type="Proteomes" id="UP000001646"/>
    </source>
</evidence>
<dbReference type="Gene3D" id="1.20.5.260">
    <property type="entry name" value="Cytochrome b-c1 complex subunit 9"/>
    <property type="match status" value="1"/>
</dbReference>
<dbReference type="Ensembl" id="ENSACAT00000038826.1">
    <property type="protein sequence ID" value="ENSACAP00000026884.1"/>
    <property type="gene ID" value="ENSACAG00000042389.1"/>
</dbReference>
<reference evidence="1" key="1">
    <citation type="submission" date="2009-12" db="EMBL/GenBank/DDBJ databases">
        <title>The Genome Sequence of Anolis carolinensis (Green Anole Lizard).</title>
        <authorList>
            <consortium name="The Genome Sequencing Platform"/>
            <person name="Di Palma F."/>
            <person name="Alfoldi J."/>
            <person name="Heiman D."/>
            <person name="Young S."/>
            <person name="Grabherr M."/>
            <person name="Johnson J."/>
            <person name="Lander E.S."/>
            <person name="Lindblad-Toh K."/>
        </authorList>
    </citation>
    <scope>NUCLEOTIDE SEQUENCE [LARGE SCALE GENOMIC DNA]</scope>
    <source>
        <strain evidence="1">JBL SC #1</strain>
    </source>
</reference>
<organism evidence="1 2">
    <name type="scientific">Anolis carolinensis</name>
    <name type="common">Green anole</name>
    <name type="synonym">American chameleon</name>
    <dbReference type="NCBI Taxonomy" id="28377"/>
    <lineage>
        <taxon>Eukaryota</taxon>
        <taxon>Metazoa</taxon>
        <taxon>Chordata</taxon>
        <taxon>Craniata</taxon>
        <taxon>Vertebrata</taxon>
        <taxon>Euteleostomi</taxon>
        <taxon>Lepidosauria</taxon>
        <taxon>Squamata</taxon>
        <taxon>Bifurcata</taxon>
        <taxon>Unidentata</taxon>
        <taxon>Episquamata</taxon>
        <taxon>Toxicofera</taxon>
        <taxon>Iguania</taxon>
        <taxon>Dactyloidae</taxon>
        <taxon>Anolis</taxon>
    </lineage>
</organism>
<protein>
    <submittedName>
        <fullName evidence="1">Uncharacterized protein</fullName>
    </submittedName>
</protein>
<accession>A0A803SV94</accession>
<dbReference type="GeneTree" id="ENSGT01040000244662"/>
<sequence length="65" mass="7289">MPLLRNFFRILLFLWTSAFVLLGIMGALALEQAFDQSADTLFEHLSRGVSLSYEAPSEEQSSIPL</sequence>
<dbReference type="Proteomes" id="UP000001646">
    <property type="component" value="Unplaced"/>
</dbReference>
<reference evidence="1" key="3">
    <citation type="submission" date="2025-09" db="UniProtKB">
        <authorList>
            <consortium name="Ensembl"/>
        </authorList>
    </citation>
    <scope>IDENTIFICATION</scope>
</reference>
<evidence type="ECO:0000313" key="1">
    <source>
        <dbReference type="Ensembl" id="ENSACAP00000026884.1"/>
    </source>
</evidence>
<reference evidence="1" key="2">
    <citation type="submission" date="2025-08" db="UniProtKB">
        <authorList>
            <consortium name="Ensembl"/>
        </authorList>
    </citation>
    <scope>IDENTIFICATION</scope>
</reference>
<proteinExistence type="predicted"/>
<dbReference type="InterPro" id="IPR036656">
    <property type="entry name" value="QCR9_sf"/>
</dbReference>
<keyword evidence="2" id="KW-1185">Reference proteome</keyword>
<dbReference type="AlphaFoldDB" id="A0A803SV94"/>
<dbReference type="InParanoid" id="A0A803SV94"/>